<keyword evidence="1" id="KW-0472">Membrane</keyword>
<feature type="transmembrane region" description="Helical" evidence="1">
    <location>
        <begin position="7"/>
        <end position="25"/>
    </location>
</feature>
<organism evidence="2 3">
    <name type="scientific">Nonomuraea marmarensis</name>
    <dbReference type="NCBI Taxonomy" id="3351344"/>
    <lineage>
        <taxon>Bacteria</taxon>
        <taxon>Bacillati</taxon>
        <taxon>Actinomycetota</taxon>
        <taxon>Actinomycetes</taxon>
        <taxon>Streptosporangiales</taxon>
        <taxon>Streptosporangiaceae</taxon>
        <taxon>Nonomuraea</taxon>
    </lineage>
</organism>
<protein>
    <submittedName>
        <fullName evidence="2">VC0807 family protein</fullName>
    </submittedName>
</protein>
<evidence type="ECO:0000256" key="1">
    <source>
        <dbReference type="SAM" id="Phobius"/>
    </source>
</evidence>
<dbReference type="EMBL" id="JBICRM010000001">
    <property type="protein sequence ID" value="MFG1701925.1"/>
    <property type="molecule type" value="Genomic_DNA"/>
</dbReference>
<feature type="transmembrane region" description="Helical" evidence="1">
    <location>
        <begin position="180"/>
        <end position="199"/>
    </location>
</feature>
<dbReference type="RefSeq" id="WP_393161159.1">
    <property type="nucleotide sequence ID" value="NZ_JBICRM010000001.1"/>
</dbReference>
<evidence type="ECO:0000313" key="3">
    <source>
        <dbReference type="Proteomes" id="UP001603978"/>
    </source>
</evidence>
<keyword evidence="1" id="KW-1133">Transmembrane helix</keyword>
<feature type="transmembrane region" description="Helical" evidence="1">
    <location>
        <begin position="60"/>
        <end position="78"/>
    </location>
</feature>
<accession>A0ABW7A6M1</accession>
<dbReference type="NCBIfam" id="NF041646">
    <property type="entry name" value="VC0807_fam"/>
    <property type="match status" value="1"/>
</dbReference>
<evidence type="ECO:0000313" key="2">
    <source>
        <dbReference type="EMBL" id="MFG1701925.1"/>
    </source>
</evidence>
<feature type="transmembrane region" description="Helical" evidence="1">
    <location>
        <begin position="144"/>
        <end position="168"/>
    </location>
</feature>
<gene>
    <name evidence="2" type="ORF">ACFLIM_01905</name>
</gene>
<proteinExistence type="predicted"/>
<reference evidence="2 3" key="1">
    <citation type="submission" date="2024-10" db="EMBL/GenBank/DDBJ databases">
        <authorList>
            <person name="Topkara A.R."/>
            <person name="Saygin H."/>
        </authorList>
    </citation>
    <scope>NUCLEOTIDE SEQUENCE [LARGE SCALE GENOMIC DNA]</scope>
    <source>
        <strain evidence="2 3">M3C6</strain>
    </source>
</reference>
<keyword evidence="1" id="KW-0812">Transmembrane</keyword>
<sequence>MSPRLRGLLTLAVDIGLPIGLYYVLRAAGVDYHTALLTSSLIPGLSVVSDLVRRRRPDRLGMYMTAMMLGSAAVSLLIQDTRFLLAKDGWFMAVAGLWFLASARGRRDRPPAFVFTRFLLEGRIGPNRESWDVLWERLPAFRRIWRVATVIYGTGLLVDAAVRVVIAYTLPVDGVPGISGVQYGVWLALMQVAINVYLVPTGLYNRYSKLYADLSRTPADPAPRPGR</sequence>
<dbReference type="Proteomes" id="UP001603978">
    <property type="component" value="Unassembled WGS sequence"/>
</dbReference>
<name>A0ABW7A6M1_9ACTN</name>
<keyword evidence="3" id="KW-1185">Reference proteome</keyword>
<comment type="caution">
    <text evidence="2">The sequence shown here is derived from an EMBL/GenBank/DDBJ whole genome shotgun (WGS) entry which is preliminary data.</text>
</comment>